<keyword evidence="6" id="KW-0067">ATP-binding</keyword>
<dbReference type="Gene3D" id="1.10.8.430">
    <property type="entry name" value="Helical domain of apoptotic protease-activating factors"/>
    <property type="match status" value="1"/>
</dbReference>
<comment type="caution">
    <text evidence="9">The sequence shown here is derived from an EMBL/GenBank/DDBJ whole genome shotgun (WGS) entry which is preliminary data.</text>
</comment>
<keyword evidence="5" id="KW-0611">Plant defense</keyword>
<dbReference type="AlphaFoldDB" id="A0ABD3T7Z9"/>
<evidence type="ECO:0000256" key="4">
    <source>
        <dbReference type="ARBA" id="ARBA00022741"/>
    </source>
</evidence>
<gene>
    <name evidence="9" type="ORF">ACJIZ3_007808</name>
</gene>
<dbReference type="EMBL" id="JBJXBP010000004">
    <property type="protein sequence ID" value="KAL3833072.1"/>
    <property type="molecule type" value="Genomic_DNA"/>
</dbReference>
<dbReference type="PRINTS" id="PR00364">
    <property type="entry name" value="DISEASERSIST"/>
</dbReference>
<dbReference type="CDD" id="cd14798">
    <property type="entry name" value="RX-CC_like"/>
    <property type="match status" value="1"/>
</dbReference>
<dbReference type="InterPro" id="IPR002182">
    <property type="entry name" value="NB-ARC"/>
</dbReference>
<keyword evidence="3" id="KW-0677">Repeat</keyword>
<dbReference type="Gene3D" id="3.40.50.300">
    <property type="entry name" value="P-loop containing nucleotide triphosphate hydrolases"/>
    <property type="match status" value="1"/>
</dbReference>
<evidence type="ECO:0000313" key="10">
    <source>
        <dbReference type="Proteomes" id="UP001634393"/>
    </source>
</evidence>
<evidence type="ECO:0000256" key="1">
    <source>
        <dbReference type="ARBA" id="ARBA00008894"/>
    </source>
</evidence>
<evidence type="ECO:0000256" key="3">
    <source>
        <dbReference type="ARBA" id="ARBA00022737"/>
    </source>
</evidence>
<evidence type="ECO:0000259" key="7">
    <source>
        <dbReference type="Pfam" id="PF00931"/>
    </source>
</evidence>
<dbReference type="PANTHER" id="PTHR36766:SF70">
    <property type="entry name" value="DISEASE RESISTANCE PROTEIN RGA4"/>
    <property type="match status" value="1"/>
</dbReference>
<dbReference type="GO" id="GO:0005524">
    <property type="term" value="F:ATP binding"/>
    <property type="evidence" value="ECO:0007669"/>
    <property type="project" value="UniProtKB-KW"/>
</dbReference>
<dbReference type="PANTHER" id="PTHR36766">
    <property type="entry name" value="PLANT BROAD-SPECTRUM MILDEW RESISTANCE PROTEIN RPW8"/>
    <property type="match status" value="1"/>
</dbReference>
<sequence>MRQMAEEATLSFVVEMLSNALINNASLLRGVEGKVNYLRDELEWIRSFLRDADYKKQYSNDERICKWISDIIEVAHDAKDAIETFILKVENPKKERGFLGIRCICFPKHMINHQDQIGEEIESIMTRLADIEKRRHMYGIQSHLIAIERRLRWSFPWEIEECIVGLEEDVELVLQRAILHYSRRLFVSTIVGVGGMGKTTLAKMVYNHPTITANFELRAWVCVSYEFNMNKVIKDIVWNLLDPNEDKLKVLEVMELMHEEQLYHLLYERLHGKQYLIVLDDVWEQQVWESLARIFPDEDTGSRVLITSRKSDIPKYARYIHDLKSLDQNNSWKLFLEKASIKKTYDQLPEDLKIIGNEILEKCDGLPLAITVVGGMLRGRFNTTSEWNDVLKGMKSLIS</sequence>
<dbReference type="Proteomes" id="UP001634393">
    <property type="component" value="Unassembled WGS sequence"/>
</dbReference>
<keyword evidence="10" id="KW-1185">Reference proteome</keyword>
<accession>A0ABD3T7Z9</accession>
<dbReference type="InterPro" id="IPR042197">
    <property type="entry name" value="Apaf_helical"/>
</dbReference>
<dbReference type="GO" id="GO:0006952">
    <property type="term" value="P:defense response"/>
    <property type="evidence" value="ECO:0007669"/>
    <property type="project" value="UniProtKB-KW"/>
</dbReference>
<dbReference type="Pfam" id="PF18052">
    <property type="entry name" value="Rx_N"/>
    <property type="match status" value="1"/>
</dbReference>
<feature type="domain" description="NB-ARC" evidence="7">
    <location>
        <begin position="187"/>
        <end position="340"/>
    </location>
</feature>
<dbReference type="FunFam" id="3.40.50.300:FF:001091">
    <property type="entry name" value="Probable disease resistance protein At1g61300"/>
    <property type="match status" value="1"/>
</dbReference>
<evidence type="ECO:0000313" key="9">
    <source>
        <dbReference type="EMBL" id="KAL3833072.1"/>
    </source>
</evidence>
<dbReference type="InterPro" id="IPR038005">
    <property type="entry name" value="RX-like_CC"/>
</dbReference>
<proteinExistence type="inferred from homology"/>
<protein>
    <submittedName>
        <fullName evidence="9">Uncharacterized protein</fullName>
    </submittedName>
</protein>
<feature type="domain" description="Disease resistance N-terminal" evidence="8">
    <location>
        <begin position="10"/>
        <end position="97"/>
    </location>
</feature>
<comment type="similarity">
    <text evidence="1">Belongs to the disease resistance NB-LRR family.</text>
</comment>
<evidence type="ECO:0000259" key="8">
    <source>
        <dbReference type="Pfam" id="PF18052"/>
    </source>
</evidence>
<dbReference type="SUPFAM" id="SSF52540">
    <property type="entry name" value="P-loop containing nucleoside triphosphate hydrolases"/>
    <property type="match status" value="1"/>
</dbReference>
<reference evidence="9 10" key="1">
    <citation type="submission" date="2024-12" db="EMBL/GenBank/DDBJ databases">
        <title>The unique morphological basis and parallel evolutionary history of personate flowers in Penstemon.</title>
        <authorList>
            <person name="Depatie T.H."/>
            <person name="Wessinger C.A."/>
        </authorList>
    </citation>
    <scope>NUCLEOTIDE SEQUENCE [LARGE SCALE GENOMIC DNA]</scope>
    <source>
        <strain evidence="9">WTNN_2</strain>
        <tissue evidence="9">Leaf</tissue>
    </source>
</reference>
<name>A0ABD3T7Z9_9LAMI</name>
<keyword evidence="4" id="KW-0547">Nucleotide-binding</keyword>
<dbReference type="Gene3D" id="1.20.5.4130">
    <property type="match status" value="1"/>
</dbReference>
<dbReference type="InterPro" id="IPR027417">
    <property type="entry name" value="P-loop_NTPase"/>
</dbReference>
<keyword evidence="2" id="KW-0433">Leucine-rich repeat</keyword>
<dbReference type="Pfam" id="PF00931">
    <property type="entry name" value="NB-ARC"/>
    <property type="match status" value="1"/>
</dbReference>
<evidence type="ECO:0000256" key="6">
    <source>
        <dbReference type="ARBA" id="ARBA00022840"/>
    </source>
</evidence>
<evidence type="ECO:0000256" key="5">
    <source>
        <dbReference type="ARBA" id="ARBA00022821"/>
    </source>
</evidence>
<dbReference type="InterPro" id="IPR041118">
    <property type="entry name" value="Rx_N"/>
</dbReference>
<organism evidence="9 10">
    <name type="scientific">Penstemon smallii</name>
    <dbReference type="NCBI Taxonomy" id="265156"/>
    <lineage>
        <taxon>Eukaryota</taxon>
        <taxon>Viridiplantae</taxon>
        <taxon>Streptophyta</taxon>
        <taxon>Embryophyta</taxon>
        <taxon>Tracheophyta</taxon>
        <taxon>Spermatophyta</taxon>
        <taxon>Magnoliopsida</taxon>
        <taxon>eudicotyledons</taxon>
        <taxon>Gunneridae</taxon>
        <taxon>Pentapetalae</taxon>
        <taxon>asterids</taxon>
        <taxon>lamiids</taxon>
        <taxon>Lamiales</taxon>
        <taxon>Plantaginaceae</taxon>
        <taxon>Cheloneae</taxon>
        <taxon>Penstemon</taxon>
    </lineage>
</organism>
<evidence type="ECO:0000256" key="2">
    <source>
        <dbReference type="ARBA" id="ARBA00022614"/>
    </source>
</evidence>